<accession>A0A4Z2HQX3</accession>
<dbReference type="EMBL" id="SRLO01000204">
    <property type="protein sequence ID" value="TNN67403.1"/>
    <property type="molecule type" value="Genomic_DNA"/>
</dbReference>
<protein>
    <submittedName>
        <fullName evidence="2">Uncharacterized protein</fullName>
    </submittedName>
</protein>
<feature type="compositionally biased region" description="Basic and acidic residues" evidence="1">
    <location>
        <begin position="96"/>
        <end position="105"/>
    </location>
</feature>
<evidence type="ECO:0000313" key="3">
    <source>
        <dbReference type="Proteomes" id="UP000314294"/>
    </source>
</evidence>
<feature type="region of interest" description="Disordered" evidence="1">
    <location>
        <begin position="1"/>
        <end position="61"/>
    </location>
</feature>
<gene>
    <name evidence="2" type="ORF">EYF80_022348</name>
</gene>
<feature type="compositionally biased region" description="Polar residues" evidence="1">
    <location>
        <begin position="44"/>
        <end position="56"/>
    </location>
</feature>
<proteinExistence type="predicted"/>
<comment type="caution">
    <text evidence="2">The sequence shown here is derived from an EMBL/GenBank/DDBJ whole genome shotgun (WGS) entry which is preliminary data.</text>
</comment>
<sequence>MPDCDRKWDGEIRRPTDKITRRVEMRSQIHPSAQKARGQLFLPDSQTNNRGQTEFCASTPKPDHISCAIPATVNRAAGREHGVPSEDVQQDCPCTMKEDDEKRPRCMKLQDKLVGQEEQRPETNTSVQGTGALDPGGVLNLLSSDSPHATFIIHPPACCLARDG</sequence>
<keyword evidence="3" id="KW-1185">Reference proteome</keyword>
<name>A0A4Z2HQX3_9TELE</name>
<feature type="compositionally biased region" description="Basic and acidic residues" evidence="1">
    <location>
        <begin position="1"/>
        <end position="27"/>
    </location>
</feature>
<evidence type="ECO:0000256" key="1">
    <source>
        <dbReference type="SAM" id="MobiDB-lite"/>
    </source>
</evidence>
<reference evidence="2 3" key="1">
    <citation type="submission" date="2019-03" db="EMBL/GenBank/DDBJ databases">
        <title>First draft genome of Liparis tanakae, snailfish: a comprehensive survey of snailfish specific genes.</title>
        <authorList>
            <person name="Kim W."/>
            <person name="Song I."/>
            <person name="Jeong J.-H."/>
            <person name="Kim D."/>
            <person name="Kim S."/>
            <person name="Ryu S."/>
            <person name="Song J.Y."/>
            <person name="Lee S.K."/>
        </authorList>
    </citation>
    <scope>NUCLEOTIDE SEQUENCE [LARGE SCALE GENOMIC DNA]</scope>
    <source>
        <tissue evidence="2">Muscle</tissue>
    </source>
</reference>
<feature type="region of interest" description="Disordered" evidence="1">
    <location>
        <begin position="77"/>
        <end position="105"/>
    </location>
</feature>
<dbReference type="Proteomes" id="UP000314294">
    <property type="component" value="Unassembled WGS sequence"/>
</dbReference>
<evidence type="ECO:0000313" key="2">
    <source>
        <dbReference type="EMBL" id="TNN67403.1"/>
    </source>
</evidence>
<organism evidence="2 3">
    <name type="scientific">Liparis tanakae</name>
    <name type="common">Tanaka's snailfish</name>
    <dbReference type="NCBI Taxonomy" id="230148"/>
    <lineage>
        <taxon>Eukaryota</taxon>
        <taxon>Metazoa</taxon>
        <taxon>Chordata</taxon>
        <taxon>Craniata</taxon>
        <taxon>Vertebrata</taxon>
        <taxon>Euteleostomi</taxon>
        <taxon>Actinopterygii</taxon>
        <taxon>Neopterygii</taxon>
        <taxon>Teleostei</taxon>
        <taxon>Neoteleostei</taxon>
        <taxon>Acanthomorphata</taxon>
        <taxon>Eupercaria</taxon>
        <taxon>Perciformes</taxon>
        <taxon>Cottioidei</taxon>
        <taxon>Cottales</taxon>
        <taxon>Liparidae</taxon>
        <taxon>Liparis</taxon>
    </lineage>
</organism>
<dbReference type="AlphaFoldDB" id="A0A4Z2HQX3"/>